<dbReference type="PANTHER" id="PTHR34512">
    <property type="entry name" value="CELL SURFACE PROTEIN"/>
    <property type="match status" value="1"/>
</dbReference>
<dbReference type="Pfam" id="PF13360">
    <property type="entry name" value="PQQ_2"/>
    <property type="match status" value="2"/>
</dbReference>
<keyword evidence="4" id="KW-1185">Reference proteome</keyword>
<accession>A0A3A6PXJ8</accession>
<proteinExistence type="predicted"/>
<dbReference type="InterPro" id="IPR015943">
    <property type="entry name" value="WD40/YVTN_repeat-like_dom_sf"/>
</dbReference>
<dbReference type="Gene3D" id="2.130.10.10">
    <property type="entry name" value="YVTN repeat-like/Quinoprotein amine dehydrogenase"/>
    <property type="match status" value="1"/>
</dbReference>
<dbReference type="InterPro" id="IPR011047">
    <property type="entry name" value="Quinoprotein_ADH-like_sf"/>
</dbReference>
<feature type="domain" description="Pyrrolo-quinoline quinone repeat" evidence="2">
    <location>
        <begin position="278"/>
        <end position="373"/>
    </location>
</feature>
<feature type="compositionally biased region" description="Polar residues" evidence="1">
    <location>
        <begin position="27"/>
        <end position="41"/>
    </location>
</feature>
<dbReference type="SMART" id="SM00564">
    <property type="entry name" value="PQQ"/>
    <property type="match status" value="4"/>
</dbReference>
<comment type="caution">
    <text evidence="3">The sequence shown here is derived from an EMBL/GenBank/DDBJ whole genome shotgun (WGS) entry which is preliminary data.</text>
</comment>
<reference evidence="3 4" key="1">
    <citation type="submission" date="2018-06" db="EMBL/GenBank/DDBJ databases">
        <title>Halonotius sp. F13-13 a new haloarchaeeon isolated from a solar saltern from Isla Cristina, Huelva, Spain.</title>
        <authorList>
            <person name="Duran-Viseras A."/>
            <person name="Sanchez-Porro C."/>
            <person name="Ventosa A."/>
        </authorList>
    </citation>
    <scope>NUCLEOTIDE SEQUENCE [LARGE SCALE GENOMIC DNA]</scope>
    <source>
        <strain evidence="3 4">F13-13</strain>
    </source>
</reference>
<protein>
    <recommendedName>
        <fullName evidence="2">Pyrrolo-quinoline quinone repeat domain-containing protein</fullName>
    </recommendedName>
</protein>
<dbReference type="InterPro" id="IPR002372">
    <property type="entry name" value="PQQ_rpt_dom"/>
</dbReference>
<sequence>MLILGGLITSGISGCLRLQEATDPNEETQTGSTGGSDVSLTESWSDPIGASHIYVDQGKFYWNDWGAVGHALGDVGLEWSREVTHPNIQSTGPEPAFAKQGQYILFGFSPENPEQGGHFHAYNRAGEELWVSEAPSDGKHNFPIDATISGDIAVVGARQKGGQLDGEQDPLVWGIDVDTGEELWAKSRDEHEMLKLGYVGSHDGDIYLGWGGGTKVLNKTDGTVIDSKDSWSITYAAWGGSTGHVHGETLFACAPQGVHAYPIGTNGLEWSYSDTGWPDAPLAVDNSLVVAAADEGDIYALERESGEERWTTSITGAVRAIDTSASHVWVGDRETGLTGYDRSTGEIVHRSTQPLDGEDIAVASDELVIGGDTVTGYSINF</sequence>
<evidence type="ECO:0000256" key="1">
    <source>
        <dbReference type="SAM" id="MobiDB-lite"/>
    </source>
</evidence>
<dbReference type="PANTHER" id="PTHR34512:SF30">
    <property type="entry name" value="OUTER MEMBRANE PROTEIN ASSEMBLY FACTOR BAMB"/>
    <property type="match status" value="1"/>
</dbReference>
<dbReference type="InterPro" id="IPR018391">
    <property type="entry name" value="PQQ_b-propeller_rpt"/>
</dbReference>
<name>A0A3A6PXJ8_9EURY</name>
<evidence type="ECO:0000313" key="4">
    <source>
        <dbReference type="Proteomes" id="UP000276588"/>
    </source>
</evidence>
<dbReference type="Proteomes" id="UP000276588">
    <property type="component" value="Unassembled WGS sequence"/>
</dbReference>
<dbReference type="SUPFAM" id="SSF50998">
    <property type="entry name" value="Quinoprotein alcohol dehydrogenase-like"/>
    <property type="match status" value="1"/>
</dbReference>
<gene>
    <name evidence="3" type="ORF">DM826_02140</name>
</gene>
<dbReference type="EMBL" id="QKNY01000004">
    <property type="protein sequence ID" value="RJX44439.1"/>
    <property type="molecule type" value="Genomic_DNA"/>
</dbReference>
<organism evidence="3 4">
    <name type="scientific">Halonotius aquaticus</name>
    <dbReference type="NCBI Taxonomy" id="2216978"/>
    <lineage>
        <taxon>Archaea</taxon>
        <taxon>Methanobacteriati</taxon>
        <taxon>Methanobacteriota</taxon>
        <taxon>Stenosarchaea group</taxon>
        <taxon>Halobacteria</taxon>
        <taxon>Halobacteriales</taxon>
        <taxon>Haloferacaceae</taxon>
        <taxon>Halonotius</taxon>
    </lineage>
</organism>
<feature type="region of interest" description="Disordered" evidence="1">
    <location>
        <begin position="21"/>
        <end position="41"/>
    </location>
</feature>
<dbReference type="AlphaFoldDB" id="A0A3A6PXJ8"/>
<evidence type="ECO:0000259" key="2">
    <source>
        <dbReference type="Pfam" id="PF13360"/>
    </source>
</evidence>
<evidence type="ECO:0000313" key="3">
    <source>
        <dbReference type="EMBL" id="RJX44439.1"/>
    </source>
</evidence>
<feature type="domain" description="Pyrrolo-quinoline quinone repeat" evidence="2">
    <location>
        <begin position="114"/>
        <end position="271"/>
    </location>
</feature>